<keyword evidence="3" id="KW-1185">Reference proteome</keyword>
<protein>
    <submittedName>
        <fullName evidence="2">Protein-tyrosine phosphatase</fullName>
    </submittedName>
</protein>
<dbReference type="InterPro" id="IPR016130">
    <property type="entry name" value="Tyr_Pase_AS"/>
</dbReference>
<gene>
    <name evidence="2" type="ORF">FB566_4739</name>
</gene>
<dbReference type="RefSeq" id="WP_142044208.1">
    <property type="nucleotide sequence ID" value="NZ_JBHTGS010000002.1"/>
</dbReference>
<name>A0A543B2T7_9ACTN</name>
<dbReference type="AlphaFoldDB" id="A0A543B2T7"/>
<comment type="similarity">
    <text evidence="1">Belongs to the protein-tyrosine phosphatase family.</text>
</comment>
<dbReference type="InParanoid" id="A0A543B2T7"/>
<dbReference type="Pfam" id="PF13350">
    <property type="entry name" value="Y_phosphatase3"/>
    <property type="match status" value="1"/>
</dbReference>
<comment type="caution">
    <text evidence="2">The sequence shown here is derived from an EMBL/GenBank/DDBJ whole genome shotgun (WGS) entry which is preliminary data.</text>
</comment>
<dbReference type="SUPFAM" id="SSF52799">
    <property type="entry name" value="(Phosphotyrosine protein) phosphatases II"/>
    <property type="match status" value="1"/>
</dbReference>
<dbReference type="PANTHER" id="PTHR31126:SF1">
    <property type="entry name" value="TYROSINE SPECIFIC PROTEIN PHOSPHATASES DOMAIN-CONTAINING PROTEIN"/>
    <property type="match status" value="1"/>
</dbReference>
<evidence type="ECO:0000313" key="2">
    <source>
        <dbReference type="EMBL" id="TQL79138.1"/>
    </source>
</evidence>
<dbReference type="PANTHER" id="PTHR31126">
    <property type="entry name" value="TYROSINE-PROTEIN PHOSPHATASE"/>
    <property type="match status" value="1"/>
</dbReference>
<dbReference type="InterPro" id="IPR029021">
    <property type="entry name" value="Prot-tyrosine_phosphatase-like"/>
</dbReference>
<dbReference type="Gene3D" id="3.90.190.10">
    <property type="entry name" value="Protein tyrosine phosphatase superfamily"/>
    <property type="match status" value="1"/>
</dbReference>
<organism evidence="2 3">
    <name type="scientific">Stackebrandtia endophytica</name>
    <dbReference type="NCBI Taxonomy" id="1496996"/>
    <lineage>
        <taxon>Bacteria</taxon>
        <taxon>Bacillati</taxon>
        <taxon>Actinomycetota</taxon>
        <taxon>Actinomycetes</taxon>
        <taxon>Glycomycetales</taxon>
        <taxon>Glycomycetaceae</taxon>
        <taxon>Stackebrandtia</taxon>
    </lineage>
</organism>
<accession>A0A543B2T7</accession>
<proteinExistence type="inferred from homology"/>
<dbReference type="GO" id="GO:0004721">
    <property type="term" value="F:phosphoprotein phosphatase activity"/>
    <property type="evidence" value="ECO:0007669"/>
    <property type="project" value="InterPro"/>
</dbReference>
<dbReference type="PROSITE" id="PS00383">
    <property type="entry name" value="TYR_PHOSPHATASE_1"/>
    <property type="match status" value="1"/>
</dbReference>
<evidence type="ECO:0000256" key="1">
    <source>
        <dbReference type="ARBA" id="ARBA00009580"/>
    </source>
</evidence>
<reference evidence="2 3" key="1">
    <citation type="submission" date="2019-06" db="EMBL/GenBank/DDBJ databases">
        <title>Sequencing the genomes of 1000 actinobacteria strains.</title>
        <authorList>
            <person name="Klenk H.-P."/>
        </authorList>
    </citation>
    <scope>NUCLEOTIDE SEQUENCE [LARGE SCALE GENOMIC DNA]</scope>
    <source>
        <strain evidence="2 3">DSM 45928</strain>
    </source>
</reference>
<dbReference type="EMBL" id="VFOW01000001">
    <property type="protein sequence ID" value="TQL79138.1"/>
    <property type="molecule type" value="Genomic_DNA"/>
</dbReference>
<dbReference type="OrthoDB" id="1188001at2"/>
<evidence type="ECO:0000313" key="3">
    <source>
        <dbReference type="Proteomes" id="UP000317043"/>
    </source>
</evidence>
<dbReference type="Proteomes" id="UP000317043">
    <property type="component" value="Unassembled WGS sequence"/>
</dbReference>
<dbReference type="InterPro" id="IPR026893">
    <property type="entry name" value="Tyr/Ser_Pase_IphP-type"/>
</dbReference>
<sequence>MTNHQDSPTPLPTHPDEDPRFVALEQVFNFRDLGGLTTADGRRVRTGRVFRSDQFGVATEADFDVLVNKIGLKTVVDLRFPAEIAPAGSFVADRGVDVVNLELKHIRWDRIGRDLSKEPSPVPFLVERYSAMIETGADTIKKTLDLMCDATPMVFHCMAGKDRTGIIAGVALSLLGVSAEDVAADYALTKRGMARYQAWLAAEGATNLDPLAIVPEADAMLGLLSAIERGFGTVEQYARAIGFTRSDDLKTHLLD</sequence>